<organism evidence="1 3">
    <name type="scientific">Aneurinibacillus migulanus</name>
    <name type="common">Bacillus migulanus</name>
    <dbReference type="NCBI Taxonomy" id="47500"/>
    <lineage>
        <taxon>Bacteria</taxon>
        <taxon>Bacillati</taxon>
        <taxon>Bacillota</taxon>
        <taxon>Bacilli</taxon>
        <taxon>Bacillales</taxon>
        <taxon>Paenibacillaceae</taxon>
        <taxon>Aneurinibacillus group</taxon>
        <taxon>Aneurinibacillus</taxon>
    </lineage>
</organism>
<dbReference type="OrthoDB" id="1807498at2"/>
<dbReference type="STRING" id="47500.AF333_30595"/>
<evidence type="ECO:0000313" key="3">
    <source>
        <dbReference type="Proteomes" id="UP000037269"/>
    </source>
</evidence>
<protein>
    <submittedName>
        <fullName evidence="2">Phage XkdN-like tail assembly chaperone protein, TAC</fullName>
    </submittedName>
</protein>
<dbReference type="EMBL" id="LGUG01000013">
    <property type="protein sequence ID" value="KON84284.1"/>
    <property type="molecule type" value="Genomic_DNA"/>
</dbReference>
<dbReference type="InterPro" id="IPR038559">
    <property type="entry name" value="XkdN-like_sf"/>
</dbReference>
<name>A0A0D1XVQ6_ANEMI</name>
<dbReference type="RefSeq" id="WP_043065762.1">
    <property type="nucleotide sequence ID" value="NZ_BJOA01000242.1"/>
</dbReference>
<keyword evidence="3" id="KW-1185">Reference proteome</keyword>
<accession>A0A0D1XVQ6</accession>
<dbReference type="AlphaFoldDB" id="A0A0D1XVQ6"/>
<sequence length="144" mass="16067">MAEETKETARAIVSIKDIIAKKKAQVQEKTATVYVPSLDGEITVKTPSSDDLQEYDQVIVYQFSRTRDPEVLQKVTEKLVLRNVVEPNLKDPELIEAMGCKTNPPAIVQEVFTPAEVVDIAAIMMKLAGRKRGEAVRLVDEIKN</sequence>
<gene>
    <name evidence="1" type="ORF">AF333_30595</name>
    <name evidence="2" type="ORF">SAMN04487909_108134</name>
</gene>
<dbReference type="Gene3D" id="3.30.2220.30">
    <property type="match status" value="1"/>
</dbReference>
<evidence type="ECO:0000313" key="1">
    <source>
        <dbReference type="EMBL" id="KON84284.1"/>
    </source>
</evidence>
<evidence type="ECO:0000313" key="4">
    <source>
        <dbReference type="Proteomes" id="UP000182836"/>
    </source>
</evidence>
<dbReference type="GeneID" id="42309473"/>
<reference evidence="2 4" key="2">
    <citation type="submission" date="2016-10" db="EMBL/GenBank/DDBJ databases">
        <authorList>
            <person name="de Groot N.N."/>
        </authorList>
    </citation>
    <scope>NUCLEOTIDE SEQUENCE [LARGE SCALE GENOMIC DNA]</scope>
    <source>
        <strain evidence="2 4">DSM 2895</strain>
    </source>
</reference>
<evidence type="ECO:0000313" key="2">
    <source>
        <dbReference type="EMBL" id="SDI84198.1"/>
    </source>
</evidence>
<dbReference type="Proteomes" id="UP000182836">
    <property type="component" value="Unassembled WGS sequence"/>
</dbReference>
<proteinExistence type="predicted"/>
<dbReference type="PATRIC" id="fig|47500.8.peg.6526"/>
<dbReference type="Proteomes" id="UP000037269">
    <property type="component" value="Unassembled WGS sequence"/>
</dbReference>
<reference evidence="1 3" key="1">
    <citation type="submission" date="2015-07" db="EMBL/GenBank/DDBJ databases">
        <title>Fjat-14205 dsm 2895.</title>
        <authorList>
            <person name="Liu B."/>
            <person name="Wang J."/>
            <person name="Zhu Y."/>
            <person name="Liu G."/>
            <person name="Chen Q."/>
            <person name="Chen Z."/>
            <person name="Lan J."/>
            <person name="Che J."/>
            <person name="Ge C."/>
            <person name="Shi H."/>
            <person name="Pan Z."/>
            <person name="Liu X."/>
        </authorList>
    </citation>
    <scope>NUCLEOTIDE SEQUENCE [LARGE SCALE GENOMIC DNA]</scope>
    <source>
        <strain evidence="1 3">DSM 2895</strain>
    </source>
</reference>
<dbReference type="EMBL" id="FNED01000008">
    <property type="protein sequence ID" value="SDI84198.1"/>
    <property type="molecule type" value="Genomic_DNA"/>
</dbReference>